<sequence>MDPQDRKPHTVRVRLTTAQLADLRHQAQAARKSVSELIRLRATLQPVISRADDTAAQRIDQLGRLLKHLYPKDKGWATGEDRRRWWQLVEELQRTAAILRRTP</sequence>
<evidence type="ECO:0008006" key="2">
    <source>
        <dbReference type="Google" id="ProtNLM"/>
    </source>
</evidence>
<dbReference type="AlphaFoldDB" id="D5X2N6"/>
<accession>D5X2N6</accession>
<dbReference type="EMBL" id="CP002021">
    <property type="protein sequence ID" value="ADG31369.1"/>
    <property type="molecule type" value="Genomic_DNA"/>
</dbReference>
<evidence type="ECO:0000313" key="1">
    <source>
        <dbReference type="EMBL" id="ADG31369.1"/>
    </source>
</evidence>
<proteinExistence type="predicted"/>
<dbReference type="InterPro" id="IPR053842">
    <property type="entry name" value="NikA-like"/>
</dbReference>
<dbReference type="Pfam" id="PF21983">
    <property type="entry name" value="NikA-like"/>
    <property type="match status" value="1"/>
</dbReference>
<name>D5X2N6_THIK1</name>
<organism evidence="1">
    <name type="scientific">Thiomonas intermedia (strain K12)</name>
    <name type="common">Thiobacillus intermedius</name>
    <dbReference type="NCBI Taxonomy" id="75379"/>
    <lineage>
        <taxon>Bacteria</taxon>
        <taxon>Pseudomonadati</taxon>
        <taxon>Pseudomonadota</taxon>
        <taxon>Betaproteobacteria</taxon>
        <taxon>Burkholderiales</taxon>
        <taxon>Thiomonas</taxon>
    </lineage>
</organism>
<reference evidence="1" key="1">
    <citation type="submission" date="2010-04" db="EMBL/GenBank/DDBJ databases">
        <title>Complete sequence of Thiomonas intermedia K12.</title>
        <authorList>
            <consortium name="US DOE Joint Genome Institute"/>
            <person name="Lucas S."/>
            <person name="Copeland A."/>
            <person name="Lapidus A."/>
            <person name="Cheng J.-F."/>
            <person name="Bruce D."/>
            <person name="Goodwin L."/>
            <person name="Pitluck S."/>
            <person name="Davenport K."/>
            <person name="Detter J.C."/>
            <person name="Han C."/>
            <person name="Tapia R."/>
            <person name="Land M."/>
            <person name="Hauser L."/>
            <person name="Kyrpides N."/>
            <person name="Ovchinnikova G."/>
            <person name="Kerfeld C.A."/>
            <person name="Cannon G.C."/>
            <person name="Heinhorst S."/>
            <person name="Woyke T."/>
        </authorList>
    </citation>
    <scope>NUCLEOTIDE SEQUENCE [LARGE SCALE GENOMIC DNA]</scope>
    <source>
        <strain evidence="1">K12</strain>
    </source>
</reference>
<gene>
    <name evidence="1" type="ordered locus">Tint_2010</name>
</gene>
<dbReference type="HOGENOM" id="CLU_153115_2_0_4"/>
<dbReference type="BioCyc" id="TINT75379:TINT_RS10045-MONOMER"/>
<protein>
    <recommendedName>
        <fullName evidence="2">Mobilization protein mobB</fullName>
    </recommendedName>
</protein>
<dbReference type="KEGG" id="tin:Tint_2010"/>